<dbReference type="GO" id="GO:0009252">
    <property type="term" value="P:peptidoglycan biosynthetic process"/>
    <property type="evidence" value="ECO:0007669"/>
    <property type="project" value="UniProtKB-UniRule"/>
</dbReference>
<dbReference type="AlphaFoldDB" id="A0A9D2MYL8"/>
<comment type="similarity">
    <text evidence="4 17">Belongs to the MurCDEF family.</text>
</comment>
<dbReference type="EMBL" id="DWWT01000004">
    <property type="protein sequence ID" value="HJC04846.1"/>
    <property type="molecule type" value="Genomic_DNA"/>
</dbReference>
<evidence type="ECO:0000256" key="4">
    <source>
        <dbReference type="ARBA" id="ARBA00010416"/>
    </source>
</evidence>
<organism evidence="21 22">
    <name type="scientific">Candidatus Enterocloster excrementipullorum</name>
    <dbReference type="NCBI Taxonomy" id="2838559"/>
    <lineage>
        <taxon>Bacteria</taxon>
        <taxon>Bacillati</taxon>
        <taxon>Bacillota</taxon>
        <taxon>Clostridia</taxon>
        <taxon>Lachnospirales</taxon>
        <taxon>Lachnospiraceae</taxon>
        <taxon>Enterocloster</taxon>
    </lineage>
</organism>
<evidence type="ECO:0000256" key="16">
    <source>
        <dbReference type="ARBA" id="ARBA00047632"/>
    </source>
</evidence>
<dbReference type="InterPro" id="IPR013221">
    <property type="entry name" value="Mur_ligase_cen"/>
</dbReference>
<keyword evidence="17 18" id="KW-0131">Cell cycle</keyword>
<accession>A0A9D2MYL8</accession>
<dbReference type="Gene3D" id="3.40.1190.10">
    <property type="entry name" value="Mur-like, catalytic domain"/>
    <property type="match status" value="1"/>
</dbReference>
<keyword evidence="9 17" id="KW-0547">Nucleotide-binding</keyword>
<feature type="domain" description="Mur ligase central" evidence="20">
    <location>
        <begin position="113"/>
        <end position="292"/>
    </location>
</feature>
<evidence type="ECO:0000256" key="1">
    <source>
        <dbReference type="ARBA" id="ARBA00002734"/>
    </source>
</evidence>
<dbReference type="Proteomes" id="UP000823910">
    <property type="component" value="Unassembled WGS sequence"/>
</dbReference>
<dbReference type="GO" id="GO:0008764">
    <property type="term" value="F:UDP-N-acetylmuramoylalanine-D-glutamate ligase activity"/>
    <property type="evidence" value="ECO:0007669"/>
    <property type="project" value="UniProtKB-UniRule"/>
</dbReference>
<dbReference type="EC" id="6.3.2.9" evidence="5 17"/>
<evidence type="ECO:0000256" key="18">
    <source>
        <dbReference type="RuleBase" id="RU003664"/>
    </source>
</evidence>
<dbReference type="PANTHER" id="PTHR43692">
    <property type="entry name" value="UDP-N-ACETYLMURAMOYLALANINE--D-GLUTAMATE LIGASE"/>
    <property type="match status" value="1"/>
</dbReference>
<dbReference type="Gene3D" id="3.40.50.720">
    <property type="entry name" value="NAD(P)-binding Rossmann-like Domain"/>
    <property type="match status" value="1"/>
</dbReference>
<feature type="binding site" evidence="17">
    <location>
        <begin position="115"/>
        <end position="121"/>
    </location>
    <ligand>
        <name>ATP</name>
        <dbReference type="ChEBI" id="CHEBI:30616"/>
    </ligand>
</feature>
<dbReference type="Gene3D" id="3.90.190.20">
    <property type="entry name" value="Mur ligase, C-terminal domain"/>
    <property type="match status" value="1"/>
</dbReference>
<keyword evidence="8 17" id="KW-0436">Ligase</keyword>
<comment type="subcellular location">
    <subcellularLocation>
        <location evidence="2 17 18">Cytoplasm</location>
    </subcellularLocation>
</comment>
<evidence type="ECO:0000313" key="22">
    <source>
        <dbReference type="Proteomes" id="UP000823910"/>
    </source>
</evidence>
<sequence>MNQSQRVLVAGTGTSGIAAAKLILERGGEVVLYDGNKELNEKEIKKKFEDPEKVTVVLGEIKRSDLLGVELCIISPGIPLTSPFVAVVDEAKIPVLGEIELAYQCGAGRLAAITGTNGKTTTTALTGEILKAQFEEVFVAGNIGDPYTGQVPQMTENSVTVLEVSSFQLETIMDFKPDVSAILNITPDHLDRHGTMENYIQIKEGITLNQTDKDAVVLNYDDPVLREFGEREDLKPRVIWFSSREKLKDGFCMDGDEIVWCQNGRQTSLVNVKEMQLLGRHNYENAMAAAAIGMRMGVPAAKISRVLKEFKPVEHRIEFVRERTGVRYYNDSKGTNPDAAIQALRAMPGPTILIAGGYDKNGTYDAWVEEFAGKVKYLVLIGQTRDKIAACAKEHGFTEIMYAEDMQEAVQVCAVYADIGDCVLLSPACASWGMFKNYEERGRIFKECVMEL</sequence>
<dbReference type="InterPro" id="IPR004101">
    <property type="entry name" value="Mur_ligase_C"/>
</dbReference>
<evidence type="ECO:0000256" key="5">
    <source>
        <dbReference type="ARBA" id="ARBA00012212"/>
    </source>
</evidence>
<proteinExistence type="inferred from homology"/>
<evidence type="ECO:0000256" key="12">
    <source>
        <dbReference type="ARBA" id="ARBA00022984"/>
    </source>
</evidence>
<dbReference type="PANTHER" id="PTHR43692:SF1">
    <property type="entry name" value="UDP-N-ACETYLMURAMOYLALANINE--D-GLUTAMATE LIGASE"/>
    <property type="match status" value="1"/>
</dbReference>
<evidence type="ECO:0000256" key="11">
    <source>
        <dbReference type="ARBA" id="ARBA00022960"/>
    </source>
</evidence>
<evidence type="ECO:0000256" key="17">
    <source>
        <dbReference type="HAMAP-Rule" id="MF_00639"/>
    </source>
</evidence>
<comment type="function">
    <text evidence="1 17 18">Cell wall formation. Catalyzes the addition of glutamate to the nucleotide precursor UDP-N-acetylmuramoyl-L-alanine (UMA).</text>
</comment>
<dbReference type="GO" id="GO:0071555">
    <property type="term" value="P:cell wall organization"/>
    <property type="evidence" value="ECO:0007669"/>
    <property type="project" value="UniProtKB-KW"/>
</dbReference>
<dbReference type="SUPFAM" id="SSF53244">
    <property type="entry name" value="MurD-like peptide ligases, peptide-binding domain"/>
    <property type="match status" value="1"/>
</dbReference>
<keyword evidence="17 18" id="KW-0132">Cell division</keyword>
<evidence type="ECO:0000256" key="8">
    <source>
        <dbReference type="ARBA" id="ARBA00022598"/>
    </source>
</evidence>
<dbReference type="SUPFAM" id="SSF53623">
    <property type="entry name" value="MurD-like peptide ligases, catalytic domain"/>
    <property type="match status" value="1"/>
</dbReference>
<evidence type="ECO:0000256" key="6">
    <source>
        <dbReference type="ARBA" id="ARBA00015655"/>
    </source>
</evidence>
<evidence type="ECO:0000256" key="14">
    <source>
        <dbReference type="ARBA" id="ARBA00030398"/>
    </source>
</evidence>
<protein>
    <recommendedName>
        <fullName evidence="6 17">UDP-N-acetylmuramoylalanine--D-glutamate ligase</fullName>
        <ecNumber evidence="5 17">6.3.2.9</ecNumber>
    </recommendedName>
    <alternativeName>
        <fullName evidence="15 17">D-glutamic acid-adding enzyme</fullName>
    </alternativeName>
    <alternativeName>
        <fullName evidence="14 17">UDP-N-acetylmuramoyl-L-alanyl-D-glutamate synthetase</fullName>
    </alternativeName>
</protein>
<dbReference type="NCBIfam" id="TIGR01087">
    <property type="entry name" value="murD"/>
    <property type="match status" value="1"/>
</dbReference>
<comment type="catalytic activity">
    <reaction evidence="16 17 18">
        <text>UDP-N-acetyl-alpha-D-muramoyl-L-alanine + D-glutamate + ATP = UDP-N-acetyl-alpha-D-muramoyl-L-alanyl-D-glutamate + ADP + phosphate + H(+)</text>
        <dbReference type="Rhea" id="RHEA:16429"/>
        <dbReference type="ChEBI" id="CHEBI:15378"/>
        <dbReference type="ChEBI" id="CHEBI:29986"/>
        <dbReference type="ChEBI" id="CHEBI:30616"/>
        <dbReference type="ChEBI" id="CHEBI:43474"/>
        <dbReference type="ChEBI" id="CHEBI:83898"/>
        <dbReference type="ChEBI" id="CHEBI:83900"/>
        <dbReference type="ChEBI" id="CHEBI:456216"/>
        <dbReference type="EC" id="6.3.2.9"/>
    </reaction>
</comment>
<comment type="caution">
    <text evidence="21">The sequence shown here is derived from an EMBL/GenBank/DDBJ whole genome shotgun (WGS) entry which is preliminary data.</text>
</comment>
<evidence type="ECO:0000256" key="3">
    <source>
        <dbReference type="ARBA" id="ARBA00004752"/>
    </source>
</evidence>
<dbReference type="Pfam" id="PF21799">
    <property type="entry name" value="MurD-like_N"/>
    <property type="match status" value="1"/>
</dbReference>
<dbReference type="InterPro" id="IPR036615">
    <property type="entry name" value="Mur_ligase_C_dom_sf"/>
</dbReference>
<name>A0A9D2MYL8_9FIRM</name>
<evidence type="ECO:0000259" key="20">
    <source>
        <dbReference type="Pfam" id="PF08245"/>
    </source>
</evidence>
<keyword evidence="7 17" id="KW-0963">Cytoplasm</keyword>
<evidence type="ECO:0000259" key="19">
    <source>
        <dbReference type="Pfam" id="PF02875"/>
    </source>
</evidence>
<dbReference type="HAMAP" id="MF_00639">
    <property type="entry name" value="MurD"/>
    <property type="match status" value="1"/>
</dbReference>
<evidence type="ECO:0000256" key="10">
    <source>
        <dbReference type="ARBA" id="ARBA00022840"/>
    </source>
</evidence>
<evidence type="ECO:0000256" key="2">
    <source>
        <dbReference type="ARBA" id="ARBA00004496"/>
    </source>
</evidence>
<comment type="pathway">
    <text evidence="3 17 18">Cell wall biogenesis; peptidoglycan biosynthesis.</text>
</comment>
<evidence type="ECO:0000313" key="21">
    <source>
        <dbReference type="EMBL" id="HJC04846.1"/>
    </source>
</evidence>
<dbReference type="GO" id="GO:0005524">
    <property type="term" value="F:ATP binding"/>
    <property type="evidence" value="ECO:0007669"/>
    <property type="project" value="UniProtKB-UniRule"/>
</dbReference>
<dbReference type="GO" id="GO:0005737">
    <property type="term" value="C:cytoplasm"/>
    <property type="evidence" value="ECO:0007669"/>
    <property type="project" value="UniProtKB-SubCell"/>
</dbReference>
<reference evidence="21" key="1">
    <citation type="journal article" date="2021" name="PeerJ">
        <title>Extensive microbial diversity within the chicken gut microbiome revealed by metagenomics and culture.</title>
        <authorList>
            <person name="Gilroy R."/>
            <person name="Ravi A."/>
            <person name="Getino M."/>
            <person name="Pursley I."/>
            <person name="Horton D.L."/>
            <person name="Alikhan N.F."/>
            <person name="Baker D."/>
            <person name="Gharbi K."/>
            <person name="Hall N."/>
            <person name="Watson M."/>
            <person name="Adriaenssens E.M."/>
            <person name="Foster-Nyarko E."/>
            <person name="Jarju S."/>
            <person name="Secka A."/>
            <person name="Antonio M."/>
            <person name="Oren A."/>
            <person name="Chaudhuri R.R."/>
            <person name="La Ragione R."/>
            <person name="Hildebrand F."/>
            <person name="Pallen M.J."/>
        </authorList>
    </citation>
    <scope>NUCLEOTIDE SEQUENCE</scope>
    <source>
        <strain evidence="21">CHK180-15479</strain>
    </source>
</reference>
<dbReference type="Pfam" id="PF02875">
    <property type="entry name" value="Mur_ligase_C"/>
    <property type="match status" value="1"/>
</dbReference>
<dbReference type="InterPro" id="IPR036565">
    <property type="entry name" value="Mur-like_cat_sf"/>
</dbReference>
<dbReference type="GO" id="GO:0051301">
    <property type="term" value="P:cell division"/>
    <property type="evidence" value="ECO:0007669"/>
    <property type="project" value="UniProtKB-KW"/>
</dbReference>
<dbReference type="InterPro" id="IPR005762">
    <property type="entry name" value="MurD"/>
</dbReference>
<gene>
    <name evidence="17 21" type="primary">murD</name>
    <name evidence="21" type="ORF">H9704_01610</name>
</gene>
<keyword evidence="11 17" id="KW-0133">Cell shape</keyword>
<dbReference type="SUPFAM" id="SSF51984">
    <property type="entry name" value="MurCD N-terminal domain"/>
    <property type="match status" value="1"/>
</dbReference>
<dbReference type="GO" id="GO:0008360">
    <property type="term" value="P:regulation of cell shape"/>
    <property type="evidence" value="ECO:0007669"/>
    <property type="project" value="UniProtKB-KW"/>
</dbReference>
<reference evidence="21" key="2">
    <citation type="submission" date="2021-04" db="EMBL/GenBank/DDBJ databases">
        <authorList>
            <person name="Gilroy R."/>
        </authorList>
    </citation>
    <scope>NUCLEOTIDE SEQUENCE</scope>
    <source>
        <strain evidence="21">CHK180-15479</strain>
    </source>
</reference>
<keyword evidence="10 17" id="KW-0067">ATP-binding</keyword>
<evidence type="ECO:0000256" key="9">
    <source>
        <dbReference type="ARBA" id="ARBA00022741"/>
    </source>
</evidence>
<evidence type="ECO:0000256" key="15">
    <source>
        <dbReference type="ARBA" id="ARBA00032324"/>
    </source>
</evidence>
<evidence type="ECO:0000256" key="13">
    <source>
        <dbReference type="ARBA" id="ARBA00023316"/>
    </source>
</evidence>
<evidence type="ECO:0000256" key="7">
    <source>
        <dbReference type="ARBA" id="ARBA00022490"/>
    </source>
</evidence>
<dbReference type="Pfam" id="PF08245">
    <property type="entry name" value="Mur_ligase_M"/>
    <property type="match status" value="1"/>
</dbReference>
<feature type="domain" description="Mur ligase C-terminal" evidence="19">
    <location>
        <begin position="315"/>
        <end position="429"/>
    </location>
</feature>
<keyword evidence="13 17" id="KW-0961">Cell wall biogenesis/degradation</keyword>
<keyword evidence="12 17" id="KW-0573">Peptidoglycan synthesis</keyword>